<dbReference type="OrthoDB" id="185373at2759"/>
<evidence type="ECO:0000313" key="8">
    <source>
        <dbReference type="Proteomes" id="UP000249293"/>
    </source>
</evidence>
<evidence type="ECO:0000256" key="5">
    <source>
        <dbReference type="ARBA" id="ARBA00044527"/>
    </source>
</evidence>
<dbReference type="VEuPathDB" id="FungiDB:C5L36_0B07610"/>
<accession>A0A2U9R2G3</accession>
<dbReference type="EMBL" id="CP028774">
    <property type="protein sequence ID" value="AWU75512.1"/>
    <property type="molecule type" value="Genomic_DNA"/>
</dbReference>
<name>A0A2U9R2G3_PICKU</name>
<dbReference type="STRING" id="4909.A0A2U9R2G3"/>
<dbReference type="AlphaFoldDB" id="A0A2U9R2G3"/>
<feature type="coiled-coil region" evidence="6">
    <location>
        <begin position="1177"/>
        <end position="1218"/>
    </location>
</feature>
<dbReference type="PANTHER" id="PTHR47936:SF1">
    <property type="entry name" value="PENTATRICOPEPTIDE REPEAT-CONTAINING PROTEIN GUN1, CHLOROPLASTIC"/>
    <property type="match status" value="1"/>
</dbReference>
<keyword evidence="8" id="KW-1185">Reference proteome</keyword>
<keyword evidence="6" id="KW-0175">Coiled coil</keyword>
<dbReference type="PANTHER" id="PTHR47936">
    <property type="entry name" value="PPR_LONG DOMAIN-CONTAINING PROTEIN"/>
    <property type="match status" value="1"/>
</dbReference>
<dbReference type="Gene3D" id="1.25.40.10">
    <property type="entry name" value="Tetratricopeptide repeat domain"/>
    <property type="match status" value="1"/>
</dbReference>
<proteinExistence type="inferred from homology"/>
<evidence type="ECO:0000256" key="3">
    <source>
        <dbReference type="ARBA" id="ARBA00044493"/>
    </source>
</evidence>
<reference evidence="7 8" key="1">
    <citation type="submission" date="2018-06" db="EMBL/GenBank/DDBJ databases">
        <title>Population genomics shows no distinction between pathogenic Candida krusei and environmental Pichia kudriavzevii: One species, four names.</title>
        <authorList>
            <person name="Douglass A.P."/>
            <person name="Offei B."/>
            <person name="Braun-Galleani S."/>
            <person name="Coughlan A.Y."/>
            <person name="Martos A."/>
            <person name="Ortiz-Merino R.A."/>
            <person name="Byrne K.P."/>
            <person name="Wolfe K.H."/>
        </authorList>
    </citation>
    <scope>NUCLEOTIDE SEQUENCE [LARGE SCALE GENOMIC DNA]</scope>
    <source>
        <strain evidence="7 8">CBS573</strain>
    </source>
</reference>
<dbReference type="KEGG" id="pkz:C5L36_0B07610"/>
<keyword evidence="2" id="KW-0677">Repeat</keyword>
<dbReference type="Proteomes" id="UP000249293">
    <property type="component" value="Chromosome 2"/>
</dbReference>
<dbReference type="RefSeq" id="XP_029320989.1">
    <property type="nucleotide sequence ID" value="XM_029465130.1"/>
</dbReference>
<evidence type="ECO:0000313" key="7">
    <source>
        <dbReference type="EMBL" id="AWU75512.1"/>
    </source>
</evidence>
<protein>
    <recommendedName>
        <fullName evidence="5">Mitochondrial 15S rRNA processing factor CCM1</fullName>
    </recommendedName>
</protein>
<evidence type="ECO:0000256" key="4">
    <source>
        <dbReference type="ARBA" id="ARBA00044511"/>
    </source>
</evidence>
<evidence type="ECO:0000256" key="1">
    <source>
        <dbReference type="ARBA" id="ARBA00006192"/>
    </source>
</evidence>
<dbReference type="InterPro" id="IPR011990">
    <property type="entry name" value="TPR-like_helical_dom_sf"/>
</dbReference>
<comment type="function">
    <text evidence="3">Regulates mitochondrial small subunit maturation by controlling 15S rRNA 5'-end processing. Localizes to the 5' precursor of the 15S rRNA in a position that is subsequently occupied by mS47 in the mature yeast mtSSU. Uses structure and sequence-specific RNA recognition, binding to a single-stranded region of the precursor and specifically recognizing bases -6 to -1. The exchange of Ccm1 for mS47 is coupled to the irreversible removal of precursor rRNA that is accompanied by conformational changes of the mitoribosomal proteins uS5m and mS26. These conformational changes signal completion of 5'-end rRNA processing through protection of the mature 5'-end of the 15S rRNA and stabilization of mS47. The removal of the 5' precursor together with the dissociation of Ccm1 may be catalyzed by the 5'-3' exoribonuclease Pet127. Involved in the specific removal of group I introns in mitochondrial encoded transcripts.</text>
</comment>
<comment type="similarity">
    <text evidence="1">Belongs to the CCM1 family.</text>
</comment>
<evidence type="ECO:0000256" key="2">
    <source>
        <dbReference type="ARBA" id="ARBA00022737"/>
    </source>
</evidence>
<evidence type="ECO:0000256" key="6">
    <source>
        <dbReference type="SAM" id="Coils"/>
    </source>
</evidence>
<gene>
    <name evidence="7" type="ORF">C5L36_0B07610</name>
</gene>
<sequence length="1228" mass="145743">MSRLRLGLTAKAKNILHPIETPRVSLSYLLRSSITVCSNPVLISTSLLKHEILPARQFSSTRYYCDGIIRDTSLSPQEIHKEALYRYDEFLKEWKYFEGMSPDGFTPDIITEVSKLFNWLYANEELEIGYKLLCNVKPHYRAFFKFNQYSKMIDIFDKFGTSDDLFLFCETFRYEKVPNVWKKLDRLASDATIRQLIELSNAIAFEDAKSILDNLFFDKGLKEGQKFFTLRICSALYRRFDSNSKMELYRYLNQSTHMMQYFPPSLISQLFVTYSSEIDNRFDLQFAFLEKFIRPHFDKSNIDTDSFKYKLISSIPKDYPTLKFKLWYEFCYYGEELRYDNEIPSILYLKNNKIHYVPRKFEAVLNYEERKLSRVLSVLIYTHSKYESIPKLASVFFLLKIKLSLNITRSDKIGYLRSLNTLKQDSKAKTFLNQCLAEDPTFESEETLNPILLILARNKEWSELESLYFKCFAHNEAVTKEQYTILLTALSLRAGTNKIVMELWENFLKRGFSPNDQVLCAIIQCFLRNKSYNEALQWFTAYSHYKVELSPRSYGLMLQALTSIGDVHSMLLVLDELTNKNARLHKFFFPPIFEKLSEIGDYKTVSLILTDYYPKFNLAVDREDTRWIMKCHYHAQRYNLIVDSYLMMQENEILYKDSLLALEAAIKFSDVKMFEKIWSRAYNIHSQRGDLDIKAYISYMAYWVRKNGSFGIVLKLNEIKQKLKIEILPAIVFNQMIFSAFRTHRPWLTKKIVGISLRFDVTPSPKMYSLILQSNVSMPWVARNSIDETIVILEEFLTNRRVDKFGKLNDDINPMSFKLIIKAILEYKSVVEARRLFEMYVELARDNLLDNVHILNIELLLLGKEERWVDFNNCYERFSKIIMKYSERARFKDERLASKFNESSEFNRLDVFNDSYLQIQYDESKFSKTDAQVKIPNWIKKSHYDIWIYRLKQLEFLGRLNEVNEIVEDLMSKGIIFSNKNLNETALFLSEHPELLEETATFLDTYLLPHHIRNKHMKHMSLRYGTDQIPGIITKPVYRLNNDAYPAIMKNISISLDTQLTPEQKELFLSSITESPKKYLMKNLGQMMKERRHMRSSYLRMRKLRKIFHRDLRNKLKVRTLRTKRHMSMRRVERQIGYETRMLQCRTALSEITKQLHTLTDLEDLPRSSLCSKSSEKHELLEKKKSLKMEMEKLNKEREEAFKEMKRKEREARRKKTHFVGSIDLNRL</sequence>
<organism evidence="7 8">
    <name type="scientific">Pichia kudriavzevii</name>
    <name type="common">Yeast</name>
    <name type="synonym">Issatchenkia orientalis</name>
    <dbReference type="NCBI Taxonomy" id="4909"/>
    <lineage>
        <taxon>Eukaryota</taxon>
        <taxon>Fungi</taxon>
        <taxon>Dikarya</taxon>
        <taxon>Ascomycota</taxon>
        <taxon>Saccharomycotina</taxon>
        <taxon>Pichiomycetes</taxon>
        <taxon>Pichiales</taxon>
        <taxon>Pichiaceae</taxon>
        <taxon>Pichia</taxon>
    </lineage>
</organism>
<comment type="subunit">
    <text evidence="4">Binds to mitochondrial small subunit 15S rRNA.</text>
</comment>
<dbReference type="GeneID" id="40383277"/>